<gene>
    <name evidence="2" type="ORF">T12_1024</name>
</gene>
<evidence type="ECO:0000256" key="1">
    <source>
        <dbReference type="SAM" id="Phobius"/>
    </source>
</evidence>
<protein>
    <submittedName>
        <fullName evidence="2">Uncharacterized protein</fullName>
    </submittedName>
</protein>
<comment type="caution">
    <text evidence="2">The sequence shown here is derived from an EMBL/GenBank/DDBJ whole genome shotgun (WGS) entry which is preliminary data.</text>
</comment>
<keyword evidence="1" id="KW-0472">Membrane</keyword>
<organism evidence="2 3">
    <name type="scientific">Trichinella patagoniensis</name>
    <dbReference type="NCBI Taxonomy" id="990121"/>
    <lineage>
        <taxon>Eukaryota</taxon>
        <taxon>Metazoa</taxon>
        <taxon>Ecdysozoa</taxon>
        <taxon>Nematoda</taxon>
        <taxon>Enoplea</taxon>
        <taxon>Dorylaimia</taxon>
        <taxon>Trichinellida</taxon>
        <taxon>Trichinellidae</taxon>
        <taxon>Trichinella</taxon>
    </lineage>
</organism>
<proteinExistence type="predicted"/>
<feature type="transmembrane region" description="Helical" evidence="1">
    <location>
        <begin position="17"/>
        <end position="34"/>
    </location>
</feature>
<reference evidence="2 3" key="1">
    <citation type="submission" date="2015-01" db="EMBL/GenBank/DDBJ databases">
        <title>Evolution of Trichinella species and genotypes.</title>
        <authorList>
            <person name="Korhonen P.K."/>
            <person name="Edoardo P."/>
            <person name="Giuseppe L.R."/>
            <person name="Gasser R.B."/>
        </authorList>
    </citation>
    <scope>NUCLEOTIDE SEQUENCE [LARGE SCALE GENOMIC DNA]</scope>
    <source>
        <strain evidence="2">ISS2496</strain>
    </source>
</reference>
<dbReference type="EMBL" id="JYDQ01005689">
    <property type="protein sequence ID" value="KRX73739.1"/>
    <property type="molecule type" value="Genomic_DNA"/>
</dbReference>
<sequence>MGDCQIAIVRAVVREKIVANLAVFMSLLVIVFMLD</sequence>
<dbReference type="Proteomes" id="UP000054783">
    <property type="component" value="Unassembled WGS sequence"/>
</dbReference>
<dbReference type="AlphaFoldDB" id="A0A0V0WCZ2"/>
<name>A0A0V0WCZ2_9BILA</name>
<keyword evidence="3" id="KW-1185">Reference proteome</keyword>
<accession>A0A0V0WCZ2</accession>
<evidence type="ECO:0000313" key="3">
    <source>
        <dbReference type="Proteomes" id="UP000054783"/>
    </source>
</evidence>
<evidence type="ECO:0000313" key="2">
    <source>
        <dbReference type="EMBL" id="KRX73739.1"/>
    </source>
</evidence>
<keyword evidence="1" id="KW-0812">Transmembrane</keyword>
<keyword evidence="1" id="KW-1133">Transmembrane helix</keyword>